<name>A0A151JAB5_9HYME</name>
<gene>
    <name evidence="2" type="ORF">ALC57_05663</name>
</gene>
<sequence length="250" mass="28989">MKRSYGNAYDSLAGIGAVIGYRTGKILFVGIRNKYCTVCDMAERNYCEPRTHKCYKNFDRNASSTRMEADAIAEGFNDSLKMHGLIYKTIIADGDSNVYKCILHNNPYSEQMVVVKKIECTNHLLRNLCKKLKIVAETTRPKTQRKRGFIEMRNVVKKSILKIRKEVIRIASVRNEEMQPHHYKATELRKDILNIPSHIFGDHNQCKERGYKCEDDCVMEKNYVPLLKLHGLYPKIETAVTYTRCDQKVR</sequence>
<protein>
    <recommendedName>
        <fullName evidence="1">Mutator-like transposase domain-containing protein</fullName>
    </recommendedName>
</protein>
<dbReference type="EMBL" id="KQ979320">
    <property type="protein sequence ID" value="KYN21951.1"/>
    <property type="molecule type" value="Genomic_DNA"/>
</dbReference>
<dbReference type="InterPro" id="IPR049012">
    <property type="entry name" value="Mutator_transp_dom"/>
</dbReference>
<accession>A0A151JAB5</accession>
<dbReference type="AlphaFoldDB" id="A0A151JAB5"/>
<reference evidence="2 3" key="1">
    <citation type="submission" date="2015-09" db="EMBL/GenBank/DDBJ databases">
        <title>Trachymyrmex cornetzi WGS genome.</title>
        <authorList>
            <person name="Nygaard S."/>
            <person name="Hu H."/>
            <person name="Boomsma J."/>
            <person name="Zhang G."/>
        </authorList>
    </citation>
    <scope>NUCLEOTIDE SEQUENCE [LARGE SCALE GENOMIC DNA]</scope>
    <source>
        <strain evidence="2">Tcor2-1</strain>
        <tissue evidence="2">Whole body</tissue>
    </source>
</reference>
<dbReference type="GO" id="GO:0003723">
    <property type="term" value="F:RNA binding"/>
    <property type="evidence" value="ECO:0007669"/>
    <property type="project" value="InterPro"/>
</dbReference>
<dbReference type="InterPro" id="IPR018188">
    <property type="entry name" value="RNase_T2_His_AS_1"/>
</dbReference>
<dbReference type="Proteomes" id="UP000078492">
    <property type="component" value="Unassembled WGS sequence"/>
</dbReference>
<dbReference type="PROSITE" id="PS00530">
    <property type="entry name" value="RNASE_T2_1"/>
    <property type="match status" value="1"/>
</dbReference>
<dbReference type="GO" id="GO:0033897">
    <property type="term" value="F:ribonuclease T2 activity"/>
    <property type="evidence" value="ECO:0007669"/>
    <property type="project" value="InterPro"/>
</dbReference>
<organism evidence="2 3">
    <name type="scientific">Trachymyrmex cornetzi</name>
    <dbReference type="NCBI Taxonomy" id="471704"/>
    <lineage>
        <taxon>Eukaryota</taxon>
        <taxon>Metazoa</taxon>
        <taxon>Ecdysozoa</taxon>
        <taxon>Arthropoda</taxon>
        <taxon>Hexapoda</taxon>
        <taxon>Insecta</taxon>
        <taxon>Pterygota</taxon>
        <taxon>Neoptera</taxon>
        <taxon>Endopterygota</taxon>
        <taxon>Hymenoptera</taxon>
        <taxon>Apocrita</taxon>
        <taxon>Aculeata</taxon>
        <taxon>Formicoidea</taxon>
        <taxon>Formicidae</taxon>
        <taxon>Myrmicinae</taxon>
        <taxon>Trachymyrmex</taxon>
    </lineage>
</organism>
<dbReference type="InterPro" id="IPR036397">
    <property type="entry name" value="RNaseH_sf"/>
</dbReference>
<evidence type="ECO:0000313" key="3">
    <source>
        <dbReference type="Proteomes" id="UP000078492"/>
    </source>
</evidence>
<keyword evidence="3" id="KW-1185">Reference proteome</keyword>
<proteinExistence type="predicted"/>
<evidence type="ECO:0000313" key="2">
    <source>
        <dbReference type="EMBL" id="KYN21951.1"/>
    </source>
</evidence>
<dbReference type="Gene3D" id="3.30.420.10">
    <property type="entry name" value="Ribonuclease H-like superfamily/Ribonuclease H"/>
    <property type="match status" value="1"/>
</dbReference>
<feature type="domain" description="Mutator-like transposase" evidence="1">
    <location>
        <begin position="2"/>
        <end position="211"/>
    </location>
</feature>
<evidence type="ECO:0000259" key="1">
    <source>
        <dbReference type="Pfam" id="PF20700"/>
    </source>
</evidence>
<dbReference type="Pfam" id="PF20700">
    <property type="entry name" value="Mutator"/>
    <property type="match status" value="1"/>
</dbReference>